<gene>
    <name evidence="6" type="ORF">C7S10_02490</name>
</gene>
<dbReference type="PRINTS" id="PR00455">
    <property type="entry name" value="HTHTETR"/>
</dbReference>
<evidence type="ECO:0000313" key="6">
    <source>
        <dbReference type="EMBL" id="PUA82620.1"/>
    </source>
</evidence>
<dbReference type="PANTHER" id="PTHR47506:SF1">
    <property type="entry name" value="HTH-TYPE TRANSCRIPTIONAL REGULATOR YJDC"/>
    <property type="match status" value="1"/>
</dbReference>
<accession>A0A2R7Z1X7</accession>
<dbReference type="InterPro" id="IPR001647">
    <property type="entry name" value="HTH_TetR"/>
</dbReference>
<organism evidence="6 7">
    <name type="scientific">Nocardioides currus</name>
    <dbReference type="NCBI Taxonomy" id="2133958"/>
    <lineage>
        <taxon>Bacteria</taxon>
        <taxon>Bacillati</taxon>
        <taxon>Actinomycetota</taxon>
        <taxon>Actinomycetes</taxon>
        <taxon>Propionibacteriales</taxon>
        <taxon>Nocardioidaceae</taxon>
        <taxon>Nocardioides</taxon>
    </lineage>
</organism>
<evidence type="ECO:0000256" key="4">
    <source>
        <dbReference type="PROSITE-ProRule" id="PRU00335"/>
    </source>
</evidence>
<dbReference type="PANTHER" id="PTHR47506">
    <property type="entry name" value="TRANSCRIPTIONAL REGULATORY PROTEIN"/>
    <property type="match status" value="1"/>
</dbReference>
<protein>
    <submittedName>
        <fullName evidence="6">TetR family transcriptional regulator</fullName>
    </submittedName>
</protein>
<feature type="DNA-binding region" description="H-T-H motif" evidence="4">
    <location>
        <begin position="42"/>
        <end position="61"/>
    </location>
</feature>
<evidence type="ECO:0000256" key="3">
    <source>
        <dbReference type="ARBA" id="ARBA00023163"/>
    </source>
</evidence>
<evidence type="ECO:0000256" key="2">
    <source>
        <dbReference type="ARBA" id="ARBA00023125"/>
    </source>
</evidence>
<evidence type="ECO:0000259" key="5">
    <source>
        <dbReference type="PROSITE" id="PS50977"/>
    </source>
</evidence>
<sequence>MEAQDTTVAPVPERRTRRRPGLERLLAAADEVLYEEGIAQTAVQRILERSGAARGTLYGHFETKEQLVEAYLERRHERTIAVIEDAVAEVDETDPHQVFDALMSVAERRSNDEVFRGCAFAVAVAELPDETGPAVRWARTHKHAVKGVLEASLRGRTADPVATAEALVVLYDGSLVSAAMRPQEGSFEAARSAGRLVLDAALGRQ</sequence>
<evidence type="ECO:0000313" key="7">
    <source>
        <dbReference type="Proteomes" id="UP000244867"/>
    </source>
</evidence>
<dbReference type="EMBL" id="PYXZ01000001">
    <property type="protein sequence ID" value="PUA82620.1"/>
    <property type="molecule type" value="Genomic_DNA"/>
</dbReference>
<keyword evidence="3" id="KW-0804">Transcription</keyword>
<dbReference type="PROSITE" id="PS50977">
    <property type="entry name" value="HTH_TETR_2"/>
    <property type="match status" value="1"/>
</dbReference>
<dbReference type="GO" id="GO:0003677">
    <property type="term" value="F:DNA binding"/>
    <property type="evidence" value="ECO:0007669"/>
    <property type="project" value="UniProtKB-UniRule"/>
</dbReference>
<dbReference type="Pfam" id="PF00440">
    <property type="entry name" value="TetR_N"/>
    <property type="match status" value="1"/>
</dbReference>
<dbReference type="SUPFAM" id="SSF46689">
    <property type="entry name" value="Homeodomain-like"/>
    <property type="match status" value="1"/>
</dbReference>
<keyword evidence="7" id="KW-1185">Reference proteome</keyword>
<dbReference type="Gene3D" id="1.10.357.10">
    <property type="entry name" value="Tetracycline Repressor, domain 2"/>
    <property type="match status" value="1"/>
</dbReference>
<dbReference type="Proteomes" id="UP000244867">
    <property type="component" value="Unassembled WGS sequence"/>
</dbReference>
<evidence type="ECO:0000256" key="1">
    <source>
        <dbReference type="ARBA" id="ARBA00023015"/>
    </source>
</evidence>
<keyword evidence="1" id="KW-0805">Transcription regulation</keyword>
<proteinExistence type="predicted"/>
<comment type="caution">
    <text evidence="6">The sequence shown here is derived from an EMBL/GenBank/DDBJ whole genome shotgun (WGS) entry which is preliminary data.</text>
</comment>
<dbReference type="SUPFAM" id="SSF48498">
    <property type="entry name" value="Tetracyclin repressor-like, C-terminal domain"/>
    <property type="match status" value="1"/>
</dbReference>
<dbReference type="InterPro" id="IPR009057">
    <property type="entry name" value="Homeodomain-like_sf"/>
</dbReference>
<keyword evidence="2 4" id="KW-0238">DNA-binding</keyword>
<dbReference type="AlphaFoldDB" id="A0A2R7Z1X7"/>
<dbReference type="InterPro" id="IPR036271">
    <property type="entry name" value="Tet_transcr_reg_TetR-rel_C_sf"/>
</dbReference>
<reference evidence="6 7" key="1">
    <citation type="submission" date="2018-03" db="EMBL/GenBank/DDBJ databases">
        <authorList>
            <person name="Keele B.F."/>
        </authorList>
    </citation>
    <scope>NUCLEOTIDE SEQUENCE [LARGE SCALE GENOMIC DNA]</scope>
    <source>
        <strain evidence="6 7">IB-3</strain>
    </source>
</reference>
<dbReference type="RefSeq" id="WP_108342806.1">
    <property type="nucleotide sequence ID" value="NZ_PYXZ01000001.1"/>
</dbReference>
<name>A0A2R7Z1X7_9ACTN</name>
<feature type="domain" description="HTH tetR-type" evidence="5">
    <location>
        <begin position="19"/>
        <end position="79"/>
    </location>
</feature>